<dbReference type="InterPro" id="IPR003689">
    <property type="entry name" value="ZIP"/>
</dbReference>
<dbReference type="RefSeq" id="WP_152158258.1">
    <property type="nucleotide sequence ID" value="NZ_WEHX01000030.1"/>
</dbReference>
<proteinExistence type="predicted"/>
<keyword evidence="3 5" id="KW-1133">Transmembrane helix</keyword>
<feature type="transmembrane region" description="Helical" evidence="5">
    <location>
        <begin position="68"/>
        <end position="91"/>
    </location>
</feature>
<dbReference type="OrthoDB" id="9806593at2"/>
<dbReference type="PANTHER" id="PTHR16950">
    <property type="entry name" value="ZINC TRANSPORTER SLC39A7 HISTIDINE-RICH MEMBRANE PROTEIN KE4"/>
    <property type="match status" value="1"/>
</dbReference>
<feature type="transmembrane region" description="Helical" evidence="5">
    <location>
        <begin position="103"/>
        <end position="128"/>
    </location>
</feature>
<keyword evidence="2 5" id="KW-0812">Transmembrane</keyword>
<gene>
    <name evidence="6" type="ORF">GBM95_05965</name>
</gene>
<comment type="caution">
    <text evidence="6">The sequence shown here is derived from an EMBL/GenBank/DDBJ whole genome shotgun (WGS) entry which is preliminary data.</text>
</comment>
<accession>A0A6I1ESQ7</accession>
<dbReference type="PANTHER" id="PTHR16950:SF16">
    <property type="entry name" value="ZINC TRANSPORTER ZIP13"/>
    <property type="match status" value="1"/>
</dbReference>
<feature type="transmembrane region" description="Helical" evidence="5">
    <location>
        <begin position="6"/>
        <end position="28"/>
    </location>
</feature>
<evidence type="ECO:0000256" key="1">
    <source>
        <dbReference type="ARBA" id="ARBA00004141"/>
    </source>
</evidence>
<keyword evidence="4 5" id="KW-0472">Membrane</keyword>
<reference evidence="6 7" key="1">
    <citation type="submission" date="2019-10" db="EMBL/GenBank/DDBJ databases">
        <title>Genome diversity of Sutterella seckii.</title>
        <authorList>
            <person name="Chaplin A.V."/>
            <person name="Sokolova S.R."/>
            <person name="Mosin K.A."/>
            <person name="Ivanova E.L."/>
            <person name="Kochetkova T.O."/>
            <person name="Goltsov A.Y."/>
            <person name="Trofimov D.Y."/>
            <person name="Efimov B.A."/>
        </authorList>
    </citation>
    <scope>NUCLEOTIDE SEQUENCE [LARGE SCALE GENOMIC DNA]</scope>
    <source>
        <strain evidence="6 7">ASD393</strain>
    </source>
</reference>
<evidence type="ECO:0000256" key="5">
    <source>
        <dbReference type="SAM" id="Phobius"/>
    </source>
</evidence>
<dbReference type="Proteomes" id="UP000430564">
    <property type="component" value="Unassembled WGS sequence"/>
</dbReference>
<evidence type="ECO:0000313" key="7">
    <source>
        <dbReference type="Proteomes" id="UP000430564"/>
    </source>
</evidence>
<sequence>MSFLLCLEVFLANFLTRGAAILCAFWLVTRPFARFGDVMLAAASGFLLAMSFTHLLPEAFEADGADPHALGIAMLGVVLLFIIAGCLLGGGHAHEGARGEERSLPALFAAASLHGFVDGILIATTFLVSESAGWLAALAVLMHELPQQAGFMVILRNAGKSSRAALLFCSGIALSAVLGGFAGLAAIGSFEGLLPYALAMSSASFVYITLFALLPEVFEGSDGKGARVKRLLAVLAGCALSLLLLGAAHEHEHDHAPIEGFHAPHEDVRHG</sequence>
<evidence type="ECO:0000313" key="6">
    <source>
        <dbReference type="EMBL" id="KAB7660464.1"/>
    </source>
</evidence>
<feature type="transmembrane region" description="Helical" evidence="5">
    <location>
        <begin position="230"/>
        <end position="248"/>
    </location>
</feature>
<feature type="transmembrane region" description="Helical" evidence="5">
    <location>
        <begin position="166"/>
        <end position="187"/>
    </location>
</feature>
<dbReference type="EMBL" id="WEHX01000030">
    <property type="protein sequence ID" value="KAB7660464.1"/>
    <property type="molecule type" value="Genomic_DNA"/>
</dbReference>
<protein>
    <submittedName>
        <fullName evidence="6">ZIP family metal transporter</fullName>
    </submittedName>
</protein>
<comment type="subcellular location">
    <subcellularLocation>
        <location evidence="1">Membrane</location>
        <topology evidence="1">Multi-pass membrane protein</topology>
    </subcellularLocation>
</comment>
<organism evidence="6 7">
    <name type="scientific">Sutterella seckii</name>
    <dbReference type="NCBI Taxonomy" id="1944635"/>
    <lineage>
        <taxon>Bacteria</taxon>
        <taxon>Pseudomonadati</taxon>
        <taxon>Pseudomonadota</taxon>
        <taxon>Betaproteobacteria</taxon>
        <taxon>Burkholderiales</taxon>
        <taxon>Sutterellaceae</taxon>
        <taxon>Sutterella</taxon>
    </lineage>
</organism>
<feature type="transmembrane region" description="Helical" evidence="5">
    <location>
        <begin position="35"/>
        <end position="56"/>
    </location>
</feature>
<name>A0A6I1ESQ7_9BURK</name>
<dbReference type="GO" id="GO:0046873">
    <property type="term" value="F:metal ion transmembrane transporter activity"/>
    <property type="evidence" value="ECO:0007669"/>
    <property type="project" value="InterPro"/>
</dbReference>
<evidence type="ECO:0000256" key="4">
    <source>
        <dbReference type="ARBA" id="ARBA00023136"/>
    </source>
</evidence>
<feature type="transmembrane region" description="Helical" evidence="5">
    <location>
        <begin position="193"/>
        <end position="218"/>
    </location>
</feature>
<evidence type="ECO:0000256" key="2">
    <source>
        <dbReference type="ARBA" id="ARBA00022692"/>
    </source>
</evidence>
<dbReference type="GO" id="GO:0016020">
    <property type="term" value="C:membrane"/>
    <property type="evidence" value="ECO:0007669"/>
    <property type="project" value="UniProtKB-SubCell"/>
</dbReference>
<evidence type="ECO:0000256" key="3">
    <source>
        <dbReference type="ARBA" id="ARBA00022989"/>
    </source>
</evidence>
<dbReference type="AlphaFoldDB" id="A0A6I1ESQ7"/>
<dbReference type="Pfam" id="PF02535">
    <property type="entry name" value="Zip"/>
    <property type="match status" value="1"/>
</dbReference>